<feature type="domain" description="EF-hand" evidence="4">
    <location>
        <begin position="174"/>
        <end position="209"/>
    </location>
</feature>
<dbReference type="PROSITE" id="PS50222">
    <property type="entry name" value="EF_HAND_2"/>
    <property type="match status" value="1"/>
</dbReference>
<dbReference type="EMBL" id="JWZX01003209">
    <property type="protein sequence ID" value="KOO23238.1"/>
    <property type="molecule type" value="Genomic_DNA"/>
</dbReference>
<organism evidence="5 6">
    <name type="scientific">Chrysochromulina tobinii</name>
    <dbReference type="NCBI Taxonomy" id="1460289"/>
    <lineage>
        <taxon>Eukaryota</taxon>
        <taxon>Haptista</taxon>
        <taxon>Haptophyta</taxon>
        <taxon>Prymnesiophyceae</taxon>
        <taxon>Prymnesiales</taxon>
        <taxon>Chrysochromulinaceae</taxon>
        <taxon>Chrysochromulina</taxon>
    </lineage>
</organism>
<keyword evidence="6" id="KW-1185">Reference proteome</keyword>
<dbReference type="PANTHER" id="PTHR12085:SF3">
    <property type="entry name" value="SERINE_THREONINE-PROTEIN PHOSPHATASE 2A REGULATORY SUBUNIT B'' SUBUNIT GAMMA"/>
    <property type="match status" value="1"/>
</dbReference>
<dbReference type="InterPro" id="IPR039865">
    <property type="entry name" value="PPP2R3C"/>
</dbReference>
<dbReference type="Gene3D" id="1.10.238.10">
    <property type="entry name" value="EF-hand"/>
    <property type="match status" value="2"/>
</dbReference>
<evidence type="ECO:0000313" key="6">
    <source>
        <dbReference type="Proteomes" id="UP000037460"/>
    </source>
</evidence>
<accession>A0A0M0JAH7</accession>
<evidence type="ECO:0000256" key="3">
    <source>
        <dbReference type="ARBA" id="ARBA00022837"/>
    </source>
</evidence>
<gene>
    <name evidence="5" type="ORF">Ctob_004734</name>
</gene>
<evidence type="ECO:0000256" key="2">
    <source>
        <dbReference type="ARBA" id="ARBA00022490"/>
    </source>
</evidence>
<comment type="subcellular location">
    <subcellularLocation>
        <location evidence="1">Cytoplasm</location>
    </subcellularLocation>
</comment>
<dbReference type="CDD" id="cd21505">
    <property type="entry name" value="PPP2R3C"/>
    <property type="match status" value="1"/>
</dbReference>
<dbReference type="GO" id="GO:0005509">
    <property type="term" value="F:calcium ion binding"/>
    <property type="evidence" value="ECO:0007669"/>
    <property type="project" value="InterPro"/>
</dbReference>
<dbReference type="InterPro" id="IPR002048">
    <property type="entry name" value="EF_hand_dom"/>
</dbReference>
<protein>
    <submittedName>
        <fullName evidence="5">Serine threonine-protein phosphatase 2a regulatory subunit b subunit gamma</fullName>
    </submittedName>
</protein>
<dbReference type="GO" id="GO:0035303">
    <property type="term" value="P:regulation of dephosphorylation"/>
    <property type="evidence" value="ECO:0007669"/>
    <property type="project" value="InterPro"/>
</dbReference>
<dbReference type="GO" id="GO:0030865">
    <property type="term" value="P:cortical cytoskeleton organization"/>
    <property type="evidence" value="ECO:0007669"/>
    <property type="project" value="TreeGrafter"/>
</dbReference>
<evidence type="ECO:0000313" key="5">
    <source>
        <dbReference type="EMBL" id="KOO23238.1"/>
    </source>
</evidence>
<proteinExistence type="predicted"/>
<sequence length="464" mass="53284">MPVAASSRPSSFDMLAAYAVAHADALDRTAEERERETREELGKLWRRRELAESQCQPSLVDIPRFFMQKTPASGSMLQAELGKLARLRLREHMASLTLSREELELLWRLLKRHASPPLTSDERINYDDFCQVSEAMPARCSRSFFCASHFAKFFPDSHGRISLLDFFQWARRKNALMETRIELSSFDADADGTLTEKELEQWIEALIPNLPALEGIVGEFVDFYRVTAVRKFLFFLDPRRRTRVPIKELLASPVTHELLELKRLDITSDELRHNWFSLAYAEMLYADYLELDEDQNGMLSAQELSRYRGGGLTSVFIERIFQECQTYRNPQTRQSEIDYKSYLDFVLATTYKGTPESLSYFLRLLDIQKVGGLTALDVKIFFRAVVHKFAEFGDEANCEVDDVKDEIFDMVKPRDPMFITLSDLIACKVGDTVVGMLTDMNAFAAYDRREQNLDHSGGAGTEES</sequence>
<evidence type="ECO:0000259" key="4">
    <source>
        <dbReference type="PROSITE" id="PS50222"/>
    </source>
</evidence>
<dbReference type="PANTHER" id="PTHR12085">
    <property type="entry name" value="SERINE/THREONINE-PROTEIN PHOSPHATASE 2A REGULATORY SUBUNIT B'' SUBUNIT GAMMA"/>
    <property type="match status" value="1"/>
</dbReference>
<dbReference type="GO" id="GO:0005819">
    <property type="term" value="C:spindle"/>
    <property type="evidence" value="ECO:0007669"/>
    <property type="project" value="TreeGrafter"/>
</dbReference>
<dbReference type="Proteomes" id="UP000037460">
    <property type="component" value="Unassembled WGS sequence"/>
</dbReference>
<dbReference type="SUPFAM" id="SSF47473">
    <property type="entry name" value="EF-hand"/>
    <property type="match status" value="2"/>
</dbReference>
<dbReference type="GO" id="GO:0005737">
    <property type="term" value="C:cytoplasm"/>
    <property type="evidence" value="ECO:0007669"/>
    <property type="project" value="UniProtKB-SubCell"/>
</dbReference>
<name>A0A0M0JAH7_9EUKA</name>
<keyword evidence="3" id="KW-0106">Calcium</keyword>
<dbReference type="InterPro" id="IPR018247">
    <property type="entry name" value="EF_Hand_1_Ca_BS"/>
</dbReference>
<reference evidence="6" key="1">
    <citation type="journal article" date="2015" name="PLoS Genet.">
        <title>Genome Sequence and Transcriptome Analyses of Chrysochromulina tobin: Metabolic Tools for Enhanced Algal Fitness in the Prominent Order Prymnesiales (Haptophyceae).</title>
        <authorList>
            <person name="Hovde B.T."/>
            <person name="Deodato C.R."/>
            <person name="Hunsperger H.M."/>
            <person name="Ryken S.A."/>
            <person name="Yost W."/>
            <person name="Jha R.K."/>
            <person name="Patterson J."/>
            <person name="Monnat R.J. Jr."/>
            <person name="Barlow S.B."/>
            <person name="Starkenburg S.R."/>
            <person name="Cattolico R.A."/>
        </authorList>
    </citation>
    <scope>NUCLEOTIDE SEQUENCE</scope>
    <source>
        <strain evidence="6">CCMP291</strain>
    </source>
</reference>
<comment type="caution">
    <text evidence="5">The sequence shown here is derived from an EMBL/GenBank/DDBJ whole genome shotgun (WGS) entry which is preliminary data.</text>
</comment>
<dbReference type="InterPro" id="IPR011992">
    <property type="entry name" value="EF-hand-dom_pair"/>
</dbReference>
<dbReference type="AlphaFoldDB" id="A0A0M0JAH7"/>
<dbReference type="GO" id="GO:0000226">
    <property type="term" value="P:microtubule cytoskeleton organization"/>
    <property type="evidence" value="ECO:0007669"/>
    <property type="project" value="TreeGrafter"/>
</dbReference>
<dbReference type="OrthoDB" id="10265007at2759"/>
<evidence type="ECO:0000256" key="1">
    <source>
        <dbReference type="ARBA" id="ARBA00004496"/>
    </source>
</evidence>
<dbReference type="PROSITE" id="PS00018">
    <property type="entry name" value="EF_HAND_1"/>
    <property type="match status" value="2"/>
</dbReference>
<keyword evidence="2" id="KW-0963">Cytoplasm</keyword>